<feature type="coiled-coil region" evidence="5">
    <location>
        <begin position="87"/>
        <end position="114"/>
    </location>
</feature>
<keyword evidence="2 4" id="KW-0863">Zinc-finger</keyword>
<dbReference type="SMART" id="SM00249">
    <property type="entry name" value="PHD"/>
    <property type="match status" value="1"/>
</dbReference>
<keyword evidence="1" id="KW-0479">Metal-binding</keyword>
<evidence type="ECO:0000256" key="2">
    <source>
        <dbReference type="ARBA" id="ARBA00022771"/>
    </source>
</evidence>
<reference evidence="7" key="1">
    <citation type="submission" date="2021-12" db="EMBL/GenBank/DDBJ databases">
        <authorList>
            <person name="King R."/>
        </authorList>
    </citation>
    <scope>NUCLEOTIDE SEQUENCE</scope>
</reference>
<keyword evidence="8" id="KW-1185">Reference proteome</keyword>
<dbReference type="PROSITE" id="PS01359">
    <property type="entry name" value="ZF_PHD_1"/>
    <property type="match status" value="1"/>
</dbReference>
<name>A0A9P0BC77_BRAAE</name>
<dbReference type="Pfam" id="PF00628">
    <property type="entry name" value="PHD"/>
    <property type="match status" value="1"/>
</dbReference>
<dbReference type="PROSITE" id="PS50016">
    <property type="entry name" value="ZF_PHD_2"/>
    <property type="match status" value="1"/>
</dbReference>
<organism evidence="7 8">
    <name type="scientific">Brassicogethes aeneus</name>
    <name type="common">Rape pollen beetle</name>
    <name type="synonym">Meligethes aeneus</name>
    <dbReference type="NCBI Taxonomy" id="1431903"/>
    <lineage>
        <taxon>Eukaryota</taxon>
        <taxon>Metazoa</taxon>
        <taxon>Ecdysozoa</taxon>
        <taxon>Arthropoda</taxon>
        <taxon>Hexapoda</taxon>
        <taxon>Insecta</taxon>
        <taxon>Pterygota</taxon>
        <taxon>Neoptera</taxon>
        <taxon>Endopterygota</taxon>
        <taxon>Coleoptera</taxon>
        <taxon>Polyphaga</taxon>
        <taxon>Cucujiformia</taxon>
        <taxon>Nitidulidae</taxon>
        <taxon>Meligethinae</taxon>
        <taxon>Brassicogethes</taxon>
    </lineage>
</organism>
<dbReference type="Pfam" id="PF25298">
    <property type="entry name" value="Baculo_FP_2nd"/>
    <property type="match status" value="1"/>
</dbReference>
<evidence type="ECO:0000256" key="4">
    <source>
        <dbReference type="PROSITE-ProRule" id="PRU00146"/>
    </source>
</evidence>
<keyword evidence="5" id="KW-0175">Coiled coil</keyword>
<dbReference type="InterPro" id="IPR057251">
    <property type="entry name" value="FP_C"/>
</dbReference>
<protein>
    <recommendedName>
        <fullName evidence="6">PHD-type domain-containing protein</fullName>
    </recommendedName>
</protein>
<proteinExistence type="predicted"/>
<accession>A0A9P0BC77</accession>
<dbReference type="InterPro" id="IPR019787">
    <property type="entry name" value="Znf_PHD-finger"/>
</dbReference>
<keyword evidence="3" id="KW-0862">Zinc</keyword>
<gene>
    <name evidence="7" type="ORF">MELIAE_LOCUS9089</name>
</gene>
<dbReference type="InterPro" id="IPR011011">
    <property type="entry name" value="Znf_FYVE_PHD"/>
</dbReference>
<dbReference type="AlphaFoldDB" id="A0A9P0BC77"/>
<dbReference type="SUPFAM" id="SSF57903">
    <property type="entry name" value="FYVE/PHD zinc finger"/>
    <property type="match status" value="1"/>
</dbReference>
<dbReference type="OrthoDB" id="6773532at2759"/>
<evidence type="ECO:0000256" key="5">
    <source>
        <dbReference type="SAM" id="Coils"/>
    </source>
</evidence>
<sequence>MAYPCGVCEYDCKSSSVECNQCRTWFHGKCVKLSTAQINHYFAEQKKPKGDKWICNRCSNEEEYTTADVIRRLDFMKQKYNKLFSKYEEQVNLNIKLQEEIEKINVKLQVEINKNEQIRLSKNVIIQGIKKQDDKEKTANIIKLIGEKLNLNIEPEISFRLGKCEKGEENLIKAILKSEEEKNALLKTQKEKKISTADLGFGYDNKIYINEEQTKEYRELSAKARKLKKDGIIELTWFKNGKLFVRKTKDSQTQIIETDDQLLQLKN</sequence>
<dbReference type="GO" id="GO:0008270">
    <property type="term" value="F:zinc ion binding"/>
    <property type="evidence" value="ECO:0007669"/>
    <property type="project" value="UniProtKB-KW"/>
</dbReference>
<evidence type="ECO:0000313" key="7">
    <source>
        <dbReference type="EMBL" id="CAH0558850.1"/>
    </source>
</evidence>
<dbReference type="InterPro" id="IPR004941">
    <property type="entry name" value="FP_N"/>
</dbReference>
<dbReference type="InterPro" id="IPR013083">
    <property type="entry name" value="Znf_RING/FYVE/PHD"/>
</dbReference>
<dbReference type="InterPro" id="IPR019786">
    <property type="entry name" value="Zinc_finger_PHD-type_CS"/>
</dbReference>
<evidence type="ECO:0000259" key="6">
    <source>
        <dbReference type="PROSITE" id="PS50016"/>
    </source>
</evidence>
<evidence type="ECO:0000256" key="1">
    <source>
        <dbReference type="ARBA" id="ARBA00022723"/>
    </source>
</evidence>
<evidence type="ECO:0000256" key="3">
    <source>
        <dbReference type="ARBA" id="ARBA00022833"/>
    </source>
</evidence>
<feature type="domain" description="PHD-type" evidence="6">
    <location>
        <begin position="2"/>
        <end position="61"/>
    </location>
</feature>
<dbReference type="Pfam" id="PF03258">
    <property type="entry name" value="Baculo_FP"/>
    <property type="match status" value="1"/>
</dbReference>
<dbReference type="EMBL" id="OV121137">
    <property type="protein sequence ID" value="CAH0558850.1"/>
    <property type="molecule type" value="Genomic_DNA"/>
</dbReference>
<evidence type="ECO:0000313" key="8">
    <source>
        <dbReference type="Proteomes" id="UP001154078"/>
    </source>
</evidence>
<dbReference type="Gene3D" id="3.30.40.10">
    <property type="entry name" value="Zinc/RING finger domain, C3HC4 (zinc finger)"/>
    <property type="match status" value="1"/>
</dbReference>
<dbReference type="InterPro" id="IPR001965">
    <property type="entry name" value="Znf_PHD"/>
</dbReference>
<dbReference type="Proteomes" id="UP001154078">
    <property type="component" value="Chromosome 6"/>
</dbReference>